<feature type="transmembrane region" description="Helical" evidence="8">
    <location>
        <begin position="232"/>
        <end position="250"/>
    </location>
</feature>
<accession>A0A4R7I507</accession>
<dbReference type="AlphaFoldDB" id="A0A4R7I507"/>
<dbReference type="PANTHER" id="PTHR33406">
    <property type="entry name" value="MEMBRANE PROTEIN MJ1562-RELATED"/>
    <property type="match status" value="1"/>
</dbReference>
<feature type="transmembrane region" description="Helical" evidence="8">
    <location>
        <begin position="331"/>
        <end position="354"/>
    </location>
</feature>
<evidence type="ECO:0000256" key="8">
    <source>
        <dbReference type="SAM" id="Phobius"/>
    </source>
</evidence>
<reference evidence="10 11" key="1">
    <citation type="submission" date="2019-03" db="EMBL/GenBank/DDBJ databases">
        <title>Sequencing the genomes of 1000 actinobacteria strains.</title>
        <authorList>
            <person name="Klenk H.-P."/>
        </authorList>
    </citation>
    <scope>NUCLEOTIDE SEQUENCE [LARGE SCALE GENOMIC DNA]</scope>
    <source>
        <strain evidence="10 11">DSM 18936</strain>
    </source>
</reference>
<dbReference type="Pfam" id="PF03176">
    <property type="entry name" value="MMPL"/>
    <property type="match status" value="2"/>
</dbReference>
<keyword evidence="11" id="KW-1185">Reference proteome</keyword>
<organism evidence="10 11">
    <name type="scientific">Ilumatobacter fluminis</name>
    <dbReference type="NCBI Taxonomy" id="467091"/>
    <lineage>
        <taxon>Bacteria</taxon>
        <taxon>Bacillati</taxon>
        <taxon>Actinomycetota</taxon>
        <taxon>Acidimicrobiia</taxon>
        <taxon>Acidimicrobiales</taxon>
        <taxon>Ilumatobacteraceae</taxon>
        <taxon>Ilumatobacter</taxon>
    </lineage>
</organism>
<evidence type="ECO:0000256" key="4">
    <source>
        <dbReference type="ARBA" id="ARBA00022692"/>
    </source>
</evidence>
<evidence type="ECO:0000256" key="5">
    <source>
        <dbReference type="ARBA" id="ARBA00022989"/>
    </source>
</evidence>
<dbReference type="PANTHER" id="PTHR33406:SF11">
    <property type="entry name" value="MEMBRANE PROTEIN SCO6666-RELATED"/>
    <property type="match status" value="1"/>
</dbReference>
<feature type="domain" description="SSD" evidence="9">
    <location>
        <begin position="205"/>
        <end position="354"/>
    </location>
</feature>
<gene>
    <name evidence="10" type="ORF">BDK89_4040</name>
</gene>
<dbReference type="SUPFAM" id="SSF82866">
    <property type="entry name" value="Multidrug efflux transporter AcrB transmembrane domain"/>
    <property type="match status" value="2"/>
</dbReference>
<feature type="transmembrane region" description="Helical" evidence="8">
    <location>
        <begin position="686"/>
        <end position="709"/>
    </location>
</feature>
<dbReference type="Proteomes" id="UP000294558">
    <property type="component" value="Unassembled WGS sequence"/>
</dbReference>
<feature type="transmembrane region" description="Helical" evidence="8">
    <location>
        <begin position="256"/>
        <end position="277"/>
    </location>
</feature>
<evidence type="ECO:0000256" key="2">
    <source>
        <dbReference type="ARBA" id="ARBA00010157"/>
    </source>
</evidence>
<feature type="region of interest" description="Disordered" evidence="7">
    <location>
        <begin position="749"/>
        <end position="770"/>
    </location>
</feature>
<dbReference type="GO" id="GO:0005886">
    <property type="term" value="C:plasma membrane"/>
    <property type="evidence" value="ECO:0007669"/>
    <property type="project" value="UniProtKB-SubCell"/>
</dbReference>
<feature type="transmembrane region" description="Helical" evidence="8">
    <location>
        <begin position="580"/>
        <end position="601"/>
    </location>
</feature>
<feature type="transmembrane region" description="Helical" evidence="8">
    <location>
        <begin position="298"/>
        <end position="325"/>
    </location>
</feature>
<feature type="transmembrane region" description="Helical" evidence="8">
    <location>
        <begin position="653"/>
        <end position="680"/>
    </location>
</feature>
<sequence>MGSLRVFQGSGIQMADATQTPQRELELRMSTFLYRLGKFSVRNRRLVLIGWLLAFVAIAVGSVAAGGETSDEFTIPGTESQQAFDLLDERFPSQSGTSGQIVFATEDGSQLIDSQDAVADTLAEAAELDGVIFVSDPFTSGAVSQDGTIGYATVRYDLETPEVGIEGVEHLIETGAIGESQGLQVEFGGEVVSGNPEQHPPTSEIIGLGVAVVVLLFAFGSVLAMGLPLVTALLGLGIGLTGITLMSAFMDLSSTAPTLATMIGLAVGIDYALFIVTRHRQGLTEGLSVEEAAARANATAGSAVVFAGGTVVIAISGLAVVGIPFLTVMGFATAAVVMIAVLVAVSLLPALLGFCGTKIDRWKAPFTKTRTSEVDHATFGARWARKVTARPGLWLTGALAFMLLLAAPMLDMRLGMPDAGTRPEDTTEHQAYDLLAEGFGPGFNGPLTVVVDAARSDDPQAVVATYSDAIAATDGVVAVTPPSFNEAGDTAVLSAIPSTGPADAATEDLVDSLRSDVFPEIAESTDTSIALTGSTAAMIDVSQKMSDALPTFMLVVLGLTFLLLLVAFRSLLVPLKASLAILLSIVSSFGVVVAVFQWGWMQELIGLDTTVPIISFMPIMLFAILFGLSMDYEVFIMSRIREEYSKTGDPKESVIAGLTSSARVITAAALIMISVFGAFVLGDDPIIKMFGVGLAVAVFLDATIVRMIIVPAAMTLLDKAAWWLPGWLDRIVPNVDIEGERLMHQLEADAAADQTGDDDEPTEDREPALV</sequence>
<evidence type="ECO:0000259" key="9">
    <source>
        <dbReference type="PROSITE" id="PS50156"/>
    </source>
</evidence>
<dbReference type="InterPro" id="IPR004869">
    <property type="entry name" value="MMPL_dom"/>
</dbReference>
<evidence type="ECO:0000313" key="11">
    <source>
        <dbReference type="Proteomes" id="UP000294558"/>
    </source>
</evidence>
<comment type="subcellular location">
    <subcellularLocation>
        <location evidence="1">Cell membrane</location>
        <topology evidence="1">Multi-pass membrane protein</topology>
    </subcellularLocation>
</comment>
<dbReference type="InterPro" id="IPR050545">
    <property type="entry name" value="Mycobact_MmpL"/>
</dbReference>
<feature type="transmembrane region" description="Helical" evidence="8">
    <location>
        <begin position="205"/>
        <end position="225"/>
    </location>
</feature>
<evidence type="ECO:0000313" key="10">
    <source>
        <dbReference type="EMBL" id="TDT18420.1"/>
    </source>
</evidence>
<feature type="domain" description="SSD" evidence="9">
    <location>
        <begin position="551"/>
        <end position="716"/>
    </location>
</feature>
<protein>
    <submittedName>
        <fullName evidence="10">RND superfamily putative drug exporter</fullName>
    </submittedName>
</protein>
<dbReference type="Gene3D" id="1.20.1640.10">
    <property type="entry name" value="Multidrug efflux transporter AcrB transmembrane domain"/>
    <property type="match status" value="2"/>
</dbReference>
<feature type="transmembrane region" description="Helical" evidence="8">
    <location>
        <begin position="548"/>
        <end position="568"/>
    </location>
</feature>
<comment type="caution">
    <text evidence="10">The sequence shown here is derived from an EMBL/GenBank/DDBJ whole genome shotgun (WGS) entry which is preliminary data.</text>
</comment>
<evidence type="ECO:0000256" key="3">
    <source>
        <dbReference type="ARBA" id="ARBA00022475"/>
    </source>
</evidence>
<feature type="transmembrane region" description="Helical" evidence="8">
    <location>
        <begin position="613"/>
        <end position="632"/>
    </location>
</feature>
<name>A0A4R7I507_9ACTN</name>
<proteinExistence type="inferred from homology"/>
<dbReference type="InterPro" id="IPR000731">
    <property type="entry name" value="SSD"/>
</dbReference>
<keyword evidence="6 8" id="KW-0472">Membrane</keyword>
<feature type="transmembrane region" description="Helical" evidence="8">
    <location>
        <begin position="46"/>
        <end position="65"/>
    </location>
</feature>
<keyword evidence="4 8" id="KW-0812">Transmembrane</keyword>
<feature type="transmembrane region" description="Helical" evidence="8">
    <location>
        <begin position="392"/>
        <end position="410"/>
    </location>
</feature>
<keyword evidence="3" id="KW-1003">Cell membrane</keyword>
<evidence type="ECO:0000256" key="1">
    <source>
        <dbReference type="ARBA" id="ARBA00004651"/>
    </source>
</evidence>
<evidence type="ECO:0000256" key="6">
    <source>
        <dbReference type="ARBA" id="ARBA00023136"/>
    </source>
</evidence>
<comment type="similarity">
    <text evidence="2">Belongs to the resistance-nodulation-cell division (RND) (TC 2.A.6) family. MmpL subfamily.</text>
</comment>
<dbReference type="PROSITE" id="PS50156">
    <property type="entry name" value="SSD"/>
    <property type="match status" value="2"/>
</dbReference>
<evidence type="ECO:0000256" key="7">
    <source>
        <dbReference type="SAM" id="MobiDB-lite"/>
    </source>
</evidence>
<dbReference type="EMBL" id="SOAU01000001">
    <property type="protein sequence ID" value="TDT18420.1"/>
    <property type="molecule type" value="Genomic_DNA"/>
</dbReference>
<keyword evidence="5 8" id="KW-1133">Transmembrane helix</keyword>